<evidence type="ECO:0000256" key="1">
    <source>
        <dbReference type="SAM" id="MobiDB-lite"/>
    </source>
</evidence>
<dbReference type="Proteomes" id="UP000078428">
    <property type="component" value="Unassembled WGS sequence"/>
</dbReference>
<feature type="region of interest" description="Disordered" evidence="1">
    <location>
        <begin position="91"/>
        <end position="124"/>
    </location>
</feature>
<organism evidence="4 5">
    <name type="scientific">Paramagnetospirillum marisnigri</name>
    <dbReference type="NCBI Taxonomy" id="1285242"/>
    <lineage>
        <taxon>Bacteria</taxon>
        <taxon>Pseudomonadati</taxon>
        <taxon>Pseudomonadota</taxon>
        <taxon>Alphaproteobacteria</taxon>
        <taxon>Rhodospirillales</taxon>
        <taxon>Magnetospirillaceae</taxon>
        <taxon>Paramagnetospirillum</taxon>
    </lineage>
</organism>
<keyword evidence="5" id="KW-1185">Reference proteome</keyword>
<dbReference type="STRING" id="1285242.A6A04_06165"/>
<dbReference type="InterPro" id="IPR016364">
    <property type="entry name" value="Surface_antigen_Rickettsia"/>
</dbReference>
<evidence type="ECO:0000256" key="2">
    <source>
        <dbReference type="SAM" id="SignalP"/>
    </source>
</evidence>
<dbReference type="EMBL" id="LWQT01000088">
    <property type="protein sequence ID" value="OAN46685.1"/>
    <property type="molecule type" value="Genomic_DNA"/>
</dbReference>
<dbReference type="RefSeq" id="WP_068494908.1">
    <property type="nucleotide sequence ID" value="NZ_LWQT01000088.1"/>
</dbReference>
<dbReference type="Pfam" id="PF16998">
    <property type="entry name" value="17kDa_Anti_2"/>
    <property type="match status" value="1"/>
</dbReference>
<dbReference type="InterPro" id="IPR032635">
    <property type="entry name" value="Anti_2"/>
</dbReference>
<dbReference type="OrthoDB" id="5402098at2"/>
<dbReference type="PIRSF" id="PIRSF002721">
    <property type="entry name" value="Surface_antigen_Rickettsia"/>
    <property type="match status" value="1"/>
</dbReference>
<feature type="domain" description="Surface antigen" evidence="3">
    <location>
        <begin position="77"/>
        <end position="154"/>
    </location>
</feature>
<comment type="caution">
    <text evidence="4">The sequence shown here is derived from an EMBL/GenBank/DDBJ whole genome shotgun (WGS) entry which is preliminary data.</text>
</comment>
<sequence length="156" mass="15733">MSKTLGRFIPALVAASLLTACAEAPTKQTMGTGIGAVGGALIGSLFGRGMGNIAATAAGGLLGAWAGSAAGKAWDKADKEKADEAFEKAHAAPVGQQVAWSNPETGNSGTVTATREGKDETGNTCREYESSITVDGQDQTVKGIACRQTDGSWAAK</sequence>
<evidence type="ECO:0000313" key="4">
    <source>
        <dbReference type="EMBL" id="OAN46685.1"/>
    </source>
</evidence>
<dbReference type="AlphaFoldDB" id="A0A178MF57"/>
<feature type="compositionally biased region" description="Polar residues" evidence="1">
    <location>
        <begin position="98"/>
        <end position="113"/>
    </location>
</feature>
<dbReference type="PROSITE" id="PS51257">
    <property type="entry name" value="PROKAR_LIPOPROTEIN"/>
    <property type="match status" value="1"/>
</dbReference>
<accession>A0A178MF57</accession>
<proteinExistence type="predicted"/>
<evidence type="ECO:0000259" key="3">
    <source>
        <dbReference type="Pfam" id="PF16998"/>
    </source>
</evidence>
<gene>
    <name evidence="4" type="ORF">A6A04_06165</name>
</gene>
<name>A0A178MF57_9PROT</name>
<feature type="chain" id="PRO_5008091910" description="Surface antigen domain-containing protein" evidence="2">
    <location>
        <begin position="23"/>
        <end position="156"/>
    </location>
</feature>
<reference evidence="4 5" key="1">
    <citation type="submission" date="2016-04" db="EMBL/GenBank/DDBJ databases">
        <title>Draft genome sequence of freshwater magnetotactic bacteria Magnetospirillum marisnigri SP-1 and Magnetospirillum moscoviense BB-1.</title>
        <authorList>
            <person name="Koziaeva V."/>
            <person name="Dziuba M.V."/>
            <person name="Ivanov T.M."/>
            <person name="Kuznetsov B."/>
            <person name="Grouzdev D.S."/>
        </authorList>
    </citation>
    <scope>NUCLEOTIDE SEQUENCE [LARGE SCALE GENOMIC DNA]</scope>
    <source>
        <strain evidence="4 5">SP-1</strain>
    </source>
</reference>
<keyword evidence="2" id="KW-0732">Signal</keyword>
<evidence type="ECO:0000313" key="5">
    <source>
        <dbReference type="Proteomes" id="UP000078428"/>
    </source>
</evidence>
<feature type="signal peptide" evidence="2">
    <location>
        <begin position="1"/>
        <end position="22"/>
    </location>
</feature>
<protein>
    <recommendedName>
        <fullName evidence="3">Surface antigen domain-containing protein</fullName>
    </recommendedName>
</protein>
<feature type="compositionally biased region" description="Basic and acidic residues" evidence="1">
    <location>
        <begin position="115"/>
        <end position="124"/>
    </location>
</feature>